<dbReference type="eggNOG" id="KOG2533">
    <property type="taxonomic scope" value="Eukaryota"/>
</dbReference>
<dbReference type="GO" id="GO:0022857">
    <property type="term" value="F:transmembrane transporter activity"/>
    <property type="evidence" value="ECO:0007669"/>
    <property type="project" value="InterPro"/>
</dbReference>
<feature type="transmembrane region" description="Helical" evidence="7">
    <location>
        <begin position="118"/>
        <end position="138"/>
    </location>
</feature>
<dbReference type="Gene3D" id="1.20.1250.20">
    <property type="entry name" value="MFS general substrate transporter like domains"/>
    <property type="match status" value="2"/>
</dbReference>
<evidence type="ECO:0000259" key="8">
    <source>
        <dbReference type="PROSITE" id="PS50850"/>
    </source>
</evidence>
<evidence type="ECO:0000313" key="10">
    <source>
        <dbReference type="Proteomes" id="UP000030651"/>
    </source>
</evidence>
<evidence type="ECO:0000256" key="3">
    <source>
        <dbReference type="ARBA" id="ARBA00022692"/>
    </source>
</evidence>
<dbReference type="SUPFAM" id="SSF103473">
    <property type="entry name" value="MFS general substrate transporter"/>
    <property type="match status" value="1"/>
</dbReference>
<dbReference type="AlphaFoldDB" id="W3WQZ5"/>
<keyword evidence="5 7" id="KW-0472">Membrane</keyword>
<dbReference type="GeneID" id="19276685"/>
<dbReference type="InterPro" id="IPR011701">
    <property type="entry name" value="MFS"/>
</dbReference>
<feature type="transmembrane region" description="Helical" evidence="7">
    <location>
        <begin position="89"/>
        <end position="111"/>
    </location>
</feature>
<feature type="transmembrane region" description="Helical" evidence="7">
    <location>
        <begin position="178"/>
        <end position="199"/>
    </location>
</feature>
<evidence type="ECO:0000256" key="7">
    <source>
        <dbReference type="SAM" id="Phobius"/>
    </source>
</evidence>
<keyword evidence="2" id="KW-0813">Transport</keyword>
<evidence type="ECO:0000313" key="9">
    <source>
        <dbReference type="EMBL" id="ETS76285.1"/>
    </source>
</evidence>
<evidence type="ECO:0000256" key="1">
    <source>
        <dbReference type="ARBA" id="ARBA00004141"/>
    </source>
</evidence>
<evidence type="ECO:0000256" key="6">
    <source>
        <dbReference type="SAM" id="MobiDB-lite"/>
    </source>
</evidence>
<dbReference type="Pfam" id="PF07690">
    <property type="entry name" value="MFS_1"/>
    <property type="match status" value="1"/>
</dbReference>
<feature type="transmembrane region" description="Helical" evidence="7">
    <location>
        <begin position="409"/>
        <end position="430"/>
    </location>
</feature>
<dbReference type="InterPro" id="IPR036259">
    <property type="entry name" value="MFS_trans_sf"/>
</dbReference>
<feature type="transmembrane region" description="Helical" evidence="7">
    <location>
        <begin position="329"/>
        <end position="346"/>
    </location>
</feature>
<comment type="subcellular location">
    <subcellularLocation>
        <location evidence="1">Membrane</location>
        <topology evidence="1">Multi-pass membrane protein</topology>
    </subcellularLocation>
</comment>
<protein>
    <recommendedName>
        <fullName evidence="8">Major facilitator superfamily (MFS) profile domain-containing protein</fullName>
    </recommendedName>
</protein>
<keyword evidence="3 7" id="KW-0812">Transmembrane</keyword>
<dbReference type="HOGENOM" id="CLU_001265_0_1_1"/>
<dbReference type="KEGG" id="pfy:PFICI_11672"/>
<dbReference type="InterPro" id="IPR020846">
    <property type="entry name" value="MFS_dom"/>
</dbReference>
<feature type="transmembrane region" description="Helical" evidence="7">
    <location>
        <begin position="442"/>
        <end position="465"/>
    </location>
</feature>
<organism evidence="9 10">
    <name type="scientific">Pestalotiopsis fici (strain W106-1 / CGMCC3.15140)</name>
    <dbReference type="NCBI Taxonomy" id="1229662"/>
    <lineage>
        <taxon>Eukaryota</taxon>
        <taxon>Fungi</taxon>
        <taxon>Dikarya</taxon>
        <taxon>Ascomycota</taxon>
        <taxon>Pezizomycotina</taxon>
        <taxon>Sordariomycetes</taxon>
        <taxon>Xylariomycetidae</taxon>
        <taxon>Amphisphaeriales</taxon>
        <taxon>Sporocadaceae</taxon>
        <taxon>Pestalotiopsis</taxon>
    </lineage>
</organism>
<accession>W3WQZ5</accession>
<sequence>MEPPATDKALSAHDGGDTSPIVVEDDDNDNVELTGAEKALERRLRLKVDLRLCTIAGILCSLNLLDSGVLGSASVTSMIDDLELYGNRYSVSIFVFTIASIALQLPSTIAIRTFGPRLWLAGITFLFGLITMCSAFVTTWKQMIALRVLLGFAMSGIYPGLTYLISTWYPRKEQQTRFAFLQSGEVIILATGSIVNYGLNTLDGRGGLAGWRYMFLVQGLISMVIGVITYFWMVDFPEQAHKSIWFLTEEEQRLAVQRINRDRKDVEIEQFAWAKVLVHARDPKVYAFAVLFFLLNLVSTSLSYFLPIILQSGMGFDENQAILLSAPPYYYAVIPVILSSIVGDKFRLRGPVIVFNCLCLIAGFVMLGFASQVTVRYVGCFLATGAYISNWAALNAYQANNVVGQWKRVFTAAAVTAMNGAGGIAGSFIVRNNEAPRYITAVWVSIGSHILMIVLVAGLSVFFLAQNRAARVGKQTLENVQGFRYTF</sequence>
<dbReference type="PANTHER" id="PTHR43791">
    <property type="entry name" value="PERMEASE-RELATED"/>
    <property type="match status" value="1"/>
</dbReference>
<dbReference type="EMBL" id="KI912117">
    <property type="protein sequence ID" value="ETS76285.1"/>
    <property type="molecule type" value="Genomic_DNA"/>
</dbReference>
<dbReference type="InParanoid" id="W3WQZ5"/>
<feature type="transmembrane region" description="Helical" evidence="7">
    <location>
        <begin position="376"/>
        <end position="397"/>
    </location>
</feature>
<keyword evidence="10" id="KW-1185">Reference proteome</keyword>
<evidence type="ECO:0000256" key="5">
    <source>
        <dbReference type="ARBA" id="ARBA00023136"/>
    </source>
</evidence>
<dbReference type="RefSeq" id="XP_007838444.1">
    <property type="nucleotide sequence ID" value="XM_007840253.1"/>
</dbReference>
<gene>
    <name evidence="9" type="ORF">PFICI_11672</name>
</gene>
<dbReference type="OMA" id="IGSHILM"/>
<dbReference type="Proteomes" id="UP000030651">
    <property type="component" value="Unassembled WGS sequence"/>
</dbReference>
<feature type="transmembrane region" description="Helical" evidence="7">
    <location>
        <begin position="144"/>
        <end position="166"/>
    </location>
</feature>
<proteinExistence type="predicted"/>
<evidence type="ECO:0000256" key="4">
    <source>
        <dbReference type="ARBA" id="ARBA00022989"/>
    </source>
</evidence>
<keyword evidence="4 7" id="KW-1133">Transmembrane helix</keyword>
<dbReference type="OrthoDB" id="2962993at2759"/>
<feature type="domain" description="Major facilitator superfamily (MFS) profile" evidence="8">
    <location>
        <begin position="52"/>
        <end position="469"/>
    </location>
</feature>
<dbReference type="GO" id="GO:0016020">
    <property type="term" value="C:membrane"/>
    <property type="evidence" value="ECO:0007669"/>
    <property type="project" value="UniProtKB-SubCell"/>
</dbReference>
<reference evidence="10" key="1">
    <citation type="journal article" date="2015" name="BMC Genomics">
        <title>Genomic and transcriptomic analysis of the endophytic fungus Pestalotiopsis fici reveals its lifestyle and high potential for synthesis of natural products.</title>
        <authorList>
            <person name="Wang X."/>
            <person name="Zhang X."/>
            <person name="Liu L."/>
            <person name="Xiang M."/>
            <person name="Wang W."/>
            <person name="Sun X."/>
            <person name="Che Y."/>
            <person name="Guo L."/>
            <person name="Liu G."/>
            <person name="Guo L."/>
            <person name="Wang C."/>
            <person name="Yin W.B."/>
            <person name="Stadler M."/>
            <person name="Zhang X."/>
            <person name="Liu X."/>
        </authorList>
    </citation>
    <scope>NUCLEOTIDE SEQUENCE [LARGE SCALE GENOMIC DNA]</scope>
    <source>
        <strain evidence="10">W106-1 / CGMCC3.15140</strain>
    </source>
</reference>
<dbReference type="PANTHER" id="PTHR43791:SF58">
    <property type="entry name" value="TRANSPORTER, PUTATIVE (AFU_ORTHOLOGUE AFUA_8G04470)-RELATED"/>
    <property type="match status" value="1"/>
</dbReference>
<evidence type="ECO:0000256" key="2">
    <source>
        <dbReference type="ARBA" id="ARBA00022448"/>
    </source>
</evidence>
<feature type="transmembrane region" description="Helical" evidence="7">
    <location>
        <begin position="353"/>
        <end position="370"/>
    </location>
</feature>
<feature type="transmembrane region" description="Helical" evidence="7">
    <location>
        <begin position="285"/>
        <end position="309"/>
    </location>
</feature>
<feature type="transmembrane region" description="Helical" evidence="7">
    <location>
        <begin position="48"/>
        <end position="69"/>
    </location>
</feature>
<feature type="region of interest" description="Disordered" evidence="6">
    <location>
        <begin position="1"/>
        <end position="26"/>
    </location>
</feature>
<feature type="transmembrane region" description="Helical" evidence="7">
    <location>
        <begin position="211"/>
        <end position="233"/>
    </location>
</feature>
<name>W3WQZ5_PESFW</name>
<dbReference type="PROSITE" id="PS50850">
    <property type="entry name" value="MFS"/>
    <property type="match status" value="1"/>
</dbReference>
<dbReference type="FunFam" id="1.20.1250.20:FF:001024">
    <property type="entry name" value="MFS general substrate transporter"/>
    <property type="match status" value="1"/>
</dbReference>